<proteinExistence type="predicted"/>
<dbReference type="AlphaFoldDB" id="A0A8J4FCB5"/>
<keyword evidence="3" id="KW-1185">Reference proteome</keyword>
<comment type="caution">
    <text evidence="2">The sequence shown here is derived from an EMBL/GenBank/DDBJ whole genome shotgun (WGS) entry which is preliminary data.</text>
</comment>
<sequence>LTSGTIVRHMDLLHKYLPRVPVEIRVTLGGTDLQRIFVLNARRVHDTDEGLMVVDHRGGLTFATWDLAAMLGYPLKKLLKMKLEQLLPQPFSTMHGRFLRDQPIVLPPVSCRAGSGVHLVNSNGAHVHVRLKITPKAHDHSGHLSHVVQVSRVDVASQEAMYGDKRLQLFCSMDGKILSVDLPNSSAFGFRASEVVGSNLADCIDVFQDCRAQAGAHQLELLLLSLLDKEAEMPGTSWQVKVLSPTHDGEALKLPNIDPKAPPRLSAIHNQ</sequence>
<dbReference type="OrthoDB" id="545428at2759"/>
<dbReference type="EMBL" id="BNCP01000001">
    <property type="protein sequence ID" value="GIL69223.1"/>
    <property type="molecule type" value="Genomic_DNA"/>
</dbReference>
<evidence type="ECO:0000313" key="3">
    <source>
        <dbReference type="Proteomes" id="UP000747110"/>
    </source>
</evidence>
<evidence type="ECO:0000256" key="1">
    <source>
        <dbReference type="SAM" id="MobiDB-lite"/>
    </source>
</evidence>
<organism evidence="2 3">
    <name type="scientific">Volvox reticuliferus</name>
    <dbReference type="NCBI Taxonomy" id="1737510"/>
    <lineage>
        <taxon>Eukaryota</taxon>
        <taxon>Viridiplantae</taxon>
        <taxon>Chlorophyta</taxon>
        <taxon>core chlorophytes</taxon>
        <taxon>Chlorophyceae</taxon>
        <taxon>CS clade</taxon>
        <taxon>Chlamydomonadales</taxon>
        <taxon>Volvocaceae</taxon>
        <taxon>Volvox</taxon>
    </lineage>
</organism>
<reference evidence="2" key="1">
    <citation type="journal article" date="2021" name="Proc. Natl. Acad. Sci. U.S.A.">
        <title>Three genomes in the algal genus Volvox reveal the fate of a haploid sex-determining region after a transition to homothallism.</title>
        <authorList>
            <person name="Yamamoto K."/>
            <person name="Hamaji T."/>
            <person name="Kawai-Toyooka H."/>
            <person name="Matsuzaki R."/>
            <person name="Takahashi F."/>
            <person name="Nishimura Y."/>
            <person name="Kawachi M."/>
            <person name="Noguchi H."/>
            <person name="Minakuchi Y."/>
            <person name="Umen J.G."/>
            <person name="Toyoda A."/>
            <person name="Nozaki H."/>
        </authorList>
    </citation>
    <scope>NUCLEOTIDE SEQUENCE</scope>
    <source>
        <strain evidence="2">NIES-3786</strain>
    </source>
</reference>
<feature type="non-terminal residue" evidence="2">
    <location>
        <position position="1"/>
    </location>
</feature>
<protein>
    <recommendedName>
        <fullName evidence="4">PAS domain-containing protein</fullName>
    </recommendedName>
</protein>
<name>A0A8J4FCB5_9CHLO</name>
<evidence type="ECO:0000313" key="2">
    <source>
        <dbReference type="EMBL" id="GIL69223.1"/>
    </source>
</evidence>
<dbReference type="PANTHER" id="PTHR31600">
    <property type="entry name" value="TINY MACROCYSTS PROTEIN B-RELATED"/>
    <property type="match status" value="1"/>
</dbReference>
<feature type="non-terminal residue" evidence="2">
    <location>
        <position position="271"/>
    </location>
</feature>
<dbReference type="Proteomes" id="UP000747110">
    <property type="component" value="Unassembled WGS sequence"/>
</dbReference>
<dbReference type="InterPro" id="IPR052994">
    <property type="entry name" value="Tiny_macrocysts_regulators"/>
</dbReference>
<dbReference type="PANTHER" id="PTHR31600:SF2">
    <property type="entry name" value="GAMETE ENRICHED GENE 10 PROTEIN-RELATED"/>
    <property type="match status" value="1"/>
</dbReference>
<evidence type="ECO:0008006" key="4">
    <source>
        <dbReference type="Google" id="ProtNLM"/>
    </source>
</evidence>
<feature type="region of interest" description="Disordered" evidence="1">
    <location>
        <begin position="251"/>
        <end position="271"/>
    </location>
</feature>
<accession>A0A8J4FCB5</accession>
<gene>
    <name evidence="2" type="ORF">Vretifemale_180</name>
</gene>